<dbReference type="EMBL" id="JAIVGD010000028">
    <property type="protein sequence ID" value="KAH0737819.1"/>
    <property type="molecule type" value="Genomic_DNA"/>
</dbReference>
<gene>
    <name evidence="1" type="ORF">KY290_036524</name>
</gene>
<accession>A0ABQ7TU92</accession>
<dbReference type="Proteomes" id="UP000826656">
    <property type="component" value="Unassembled WGS sequence"/>
</dbReference>
<keyword evidence="2" id="KW-1185">Reference proteome</keyword>
<evidence type="ECO:0000313" key="2">
    <source>
        <dbReference type="Proteomes" id="UP000826656"/>
    </source>
</evidence>
<comment type="caution">
    <text evidence="1">The sequence shown here is derived from an EMBL/GenBank/DDBJ whole genome shotgun (WGS) entry which is preliminary data.</text>
</comment>
<name>A0ABQ7TU92_SOLTU</name>
<evidence type="ECO:0008006" key="3">
    <source>
        <dbReference type="Google" id="ProtNLM"/>
    </source>
</evidence>
<organism evidence="1 2">
    <name type="scientific">Solanum tuberosum</name>
    <name type="common">Potato</name>
    <dbReference type="NCBI Taxonomy" id="4113"/>
    <lineage>
        <taxon>Eukaryota</taxon>
        <taxon>Viridiplantae</taxon>
        <taxon>Streptophyta</taxon>
        <taxon>Embryophyta</taxon>
        <taxon>Tracheophyta</taxon>
        <taxon>Spermatophyta</taxon>
        <taxon>Magnoliopsida</taxon>
        <taxon>eudicotyledons</taxon>
        <taxon>Gunneridae</taxon>
        <taxon>Pentapetalae</taxon>
        <taxon>asterids</taxon>
        <taxon>lamiids</taxon>
        <taxon>Solanales</taxon>
        <taxon>Solanaceae</taxon>
        <taxon>Solanoideae</taxon>
        <taxon>Solaneae</taxon>
        <taxon>Solanum</taxon>
    </lineage>
</organism>
<dbReference type="InterPro" id="IPR040256">
    <property type="entry name" value="At4g02000-like"/>
</dbReference>
<reference evidence="1 2" key="1">
    <citation type="journal article" date="2021" name="bioRxiv">
        <title>Chromosome-scale and haplotype-resolved genome assembly of a tetraploid potato cultivar.</title>
        <authorList>
            <person name="Sun H."/>
            <person name="Jiao W.-B."/>
            <person name="Krause K."/>
            <person name="Campoy J.A."/>
            <person name="Goel M."/>
            <person name="Folz-Donahue K."/>
            <person name="Kukat C."/>
            <person name="Huettel B."/>
            <person name="Schneeberger K."/>
        </authorList>
    </citation>
    <scope>NUCLEOTIDE SEQUENCE [LARGE SCALE GENOMIC DNA]</scope>
    <source>
        <strain evidence="1">SolTubOtavaFocal</strain>
        <tissue evidence="1">Leaves</tissue>
    </source>
</reference>
<protein>
    <recommendedName>
        <fullName evidence="3">DUF4283 domain-containing protein</fullName>
    </recommendedName>
</protein>
<evidence type="ECO:0000313" key="1">
    <source>
        <dbReference type="EMBL" id="KAH0737819.1"/>
    </source>
</evidence>
<dbReference type="PANTHER" id="PTHR31286:SF177">
    <property type="entry name" value="ENDONUCLEASE_EXONUCLEASE_PHOSPHATASE"/>
    <property type="match status" value="1"/>
</dbReference>
<sequence length="159" mass="18552">MTIEGKLMRIQAWTPNFRPKEETPIVPIWVLLPGLPLHCFKKEFITPLLESVGKVLYLDTASTKRTRASMAKVKVQVDLTKARPRHVWIGLDDEDLTIGRWQPIEYENIPPYCAYCKHQGHMIGDYNFKIRDEDFQRRKELRAEMKNINQGEQGQQGTD</sequence>
<proteinExistence type="predicted"/>
<dbReference type="PANTHER" id="PTHR31286">
    <property type="entry name" value="GLYCINE-RICH CELL WALL STRUCTURAL PROTEIN 1.8-LIKE"/>
    <property type="match status" value="1"/>
</dbReference>